<keyword evidence="3 4" id="KW-0808">Transferase</keyword>
<comment type="similarity">
    <text evidence="1 4">Belongs to the class-IV pyridoxal-phosphate-dependent aminotransferase family.</text>
</comment>
<comment type="catalytic activity">
    <reaction evidence="4">
        <text>L-valine + 2-oxoglutarate = 3-methyl-2-oxobutanoate + L-glutamate</text>
        <dbReference type="Rhea" id="RHEA:24813"/>
        <dbReference type="ChEBI" id="CHEBI:11851"/>
        <dbReference type="ChEBI" id="CHEBI:16810"/>
        <dbReference type="ChEBI" id="CHEBI:29985"/>
        <dbReference type="ChEBI" id="CHEBI:57762"/>
        <dbReference type="EC" id="2.6.1.42"/>
    </reaction>
</comment>
<sequence>MNQPKYITMNGELVPYADAKVHVLTPTVKYGALVFEGLRAYWNSEHEQLYVVKLPEHLARFHATIKAMRFDASYTDEELVETVVSTLRANEVRSDVHLRLAAYVEGTALYNSRGPISLMCAAYGRGSGPIEDKAVAAGVVSWRRISDSSMPPRLKVAANYHNARLGSIEAETNGYDEAIFLTQQGHVAEGAGSCLMMVRDGVLVTPTRTDGILESITRQAILDIALTLGIPTEERSIDRTELYFASEAFFCGTGVEIAPVTSIDRLEIGDGTVGQVTRKLWARYEANARGTGEEASDWCTTVYDGDGVTDGR</sequence>
<comment type="pathway">
    <text evidence="4">Amino-acid biosynthesis; L-isoleucine biosynthesis; L-isoleucine from 2-oxobutanoate: step 4/4.</text>
</comment>
<keyword evidence="4" id="KW-0028">Amino-acid biosynthesis</keyword>
<dbReference type="EC" id="2.6.1.42" evidence="4"/>
<keyword evidence="4" id="KW-0663">Pyridoxal phosphate</keyword>
<protein>
    <recommendedName>
        <fullName evidence="4">Branched-chain-amino-acid aminotransferase</fullName>
        <shortName evidence="4">BCAT</shortName>
        <ecNumber evidence="4">2.6.1.42</ecNumber>
    </recommendedName>
</protein>
<dbReference type="Pfam" id="PF01063">
    <property type="entry name" value="Aminotran_4"/>
    <property type="match status" value="1"/>
</dbReference>
<organism evidence="5 6">
    <name type="scientific">Pseudohoeflea coraliihabitans</name>
    <dbReference type="NCBI Taxonomy" id="2860393"/>
    <lineage>
        <taxon>Bacteria</taxon>
        <taxon>Pseudomonadati</taxon>
        <taxon>Pseudomonadota</taxon>
        <taxon>Alphaproteobacteria</taxon>
        <taxon>Hyphomicrobiales</taxon>
        <taxon>Rhizobiaceae</taxon>
        <taxon>Pseudohoeflea</taxon>
    </lineage>
</organism>
<dbReference type="InterPro" id="IPR050571">
    <property type="entry name" value="Class-IV_PLP-Dep_Aminotrnsfr"/>
</dbReference>
<keyword evidence="4" id="KW-0100">Branched-chain amino acid biosynthesis</keyword>
<dbReference type="RefSeq" id="WP_219201098.1">
    <property type="nucleotide sequence ID" value="NZ_JAHWQX010000002.1"/>
</dbReference>
<evidence type="ECO:0000256" key="2">
    <source>
        <dbReference type="ARBA" id="ARBA00022576"/>
    </source>
</evidence>
<keyword evidence="6" id="KW-1185">Reference proteome</keyword>
<comment type="pathway">
    <text evidence="4">Amino-acid biosynthesis; L-leucine biosynthesis; L-leucine from 3-methyl-2-oxobutanoate: step 4/4.</text>
</comment>
<gene>
    <name evidence="4" type="primary">ilvE</name>
    <name evidence="5" type="ORF">KY465_07735</name>
</gene>
<name>A0ABS6WP34_9HYPH</name>
<evidence type="ECO:0000313" key="5">
    <source>
        <dbReference type="EMBL" id="MBW3097167.1"/>
    </source>
</evidence>
<dbReference type="InterPro" id="IPR005785">
    <property type="entry name" value="B_amino_transI"/>
</dbReference>
<comment type="caution">
    <text evidence="5">The sequence shown here is derived from an EMBL/GenBank/DDBJ whole genome shotgun (WGS) entry which is preliminary data.</text>
</comment>
<dbReference type="InterPro" id="IPR001544">
    <property type="entry name" value="Aminotrans_IV"/>
</dbReference>
<comment type="function">
    <text evidence="4">Acts on leucine, isoleucine and valine.</text>
</comment>
<dbReference type="EMBL" id="JAHWQX010000002">
    <property type="protein sequence ID" value="MBW3097167.1"/>
    <property type="molecule type" value="Genomic_DNA"/>
</dbReference>
<comment type="cofactor">
    <cofactor evidence="4">
        <name>pyridoxal 5'-phosphate</name>
        <dbReference type="ChEBI" id="CHEBI:597326"/>
    </cofactor>
</comment>
<keyword evidence="2 4" id="KW-0032">Aminotransferase</keyword>
<reference evidence="5" key="1">
    <citation type="submission" date="2021-07" db="EMBL/GenBank/DDBJ databases">
        <title>Pseudohoeflea marina sp. nov. a polyhydroxyalcanoate-producing bacterium.</title>
        <authorList>
            <person name="Zheng W."/>
            <person name="Yu S."/>
            <person name="Huang Y."/>
        </authorList>
    </citation>
    <scope>NUCLEOTIDE SEQUENCE</scope>
    <source>
        <strain evidence="5">DP4N28-3</strain>
    </source>
</reference>
<dbReference type="PANTHER" id="PTHR42743:SF4">
    <property type="entry name" value="BRANCHED-CHAIN-AMINO-ACID AMINOTRANSFERASE-RELATED"/>
    <property type="match status" value="1"/>
</dbReference>
<accession>A0ABS6WP34</accession>
<evidence type="ECO:0000256" key="4">
    <source>
        <dbReference type="RuleBase" id="RU364094"/>
    </source>
</evidence>
<comment type="catalytic activity">
    <reaction evidence="4">
        <text>L-isoleucine + 2-oxoglutarate = (S)-3-methyl-2-oxopentanoate + L-glutamate</text>
        <dbReference type="Rhea" id="RHEA:24801"/>
        <dbReference type="ChEBI" id="CHEBI:16810"/>
        <dbReference type="ChEBI" id="CHEBI:29985"/>
        <dbReference type="ChEBI" id="CHEBI:35146"/>
        <dbReference type="ChEBI" id="CHEBI:58045"/>
        <dbReference type="EC" id="2.6.1.42"/>
    </reaction>
</comment>
<dbReference type="NCBIfam" id="NF005146">
    <property type="entry name" value="PRK06606.1"/>
    <property type="match status" value="1"/>
</dbReference>
<dbReference type="Proteomes" id="UP001430804">
    <property type="component" value="Unassembled WGS sequence"/>
</dbReference>
<comment type="pathway">
    <text evidence="4">Amino-acid biosynthesis; L-valine biosynthesis; L-valine from pyruvate: step 4/4.</text>
</comment>
<dbReference type="NCBIfam" id="TIGR01122">
    <property type="entry name" value="ilvE_I"/>
    <property type="match status" value="1"/>
</dbReference>
<evidence type="ECO:0000256" key="1">
    <source>
        <dbReference type="ARBA" id="ARBA00009320"/>
    </source>
</evidence>
<dbReference type="PANTHER" id="PTHR42743">
    <property type="entry name" value="AMINO-ACID AMINOTRANSFERASE"/>
    <property type="match status" value="1"/>
</dbReference>
<dbReference type="GO" id="GO:0004084">
    <property type="term" value="F:branched-chain-amino-acid transaminase activity"/>
    <property type="evidence" value="ECO:0007669"/>
    <property type="project" value="UniProtKB-EC"/>
</dbReference>
<comment type="catalytic activity">
    <reaction evidence="4">
        <text>L-leucine + 2-oxoglutarate = 4-methyl-2-oxopentanoate + L-glutamate</text>
        <dbReference type="Rhea" id="RHEA:18321"/>
        <dbReference type="ChEBI" id="CHEBI:16810"/>
        <dbReference type="ChEBI" id="CHEBI:17865"/>
        <dbReference type="ChEBI" id="CHEBI:29985"/>
        <dbReference type="ChEBI" id="CHEBI:57427"/>
        <dbReference type="EC" id="2.6.1.42"/>
    </reaction>
</comment>
<proteinExistence type="inferred from homology"/>
<dbReference type="CDD" id="cd00449">
    <property type="entry name" value="PLPDE_IV"/>
    <property type="match status" value="1"/>
</dbReference>
<evidence type="ECO:0000256" key="3">
    <source>
        <dbReference type="ARBA" id="ARBA00022679"/>
    </source>
</evidence>
<evidence type="ECO:0000313" key="6">
    <source>
        <dbReference type="Proteomes" id="UP001430804"/>
    </source>
</evidence>